<dbReference type="Proteomes" id="UP000187455">
    <property type="component" value="Unassembled WGS sequence"/>
</dbReference>
<accession>A0A1R0H4J0</accession>
<dbReference type="EMBL" id="LSSL01000633">
    <property type="protein sequence ID" value="OLY84065.1"/>
    <property type="molecule type" value="Genomic_DNA"/>
</dbReference>
<dbReference type="OrthoDB" id="10596205at2759"/>
<name>A0A1R0H4J0_9FUNG</name>
<evidence type="ECO:0000313" key="3">
    <source>
        <dbReference type="Proteomes" id="UP000187455"/>
    </source>
</evidence>
<keyword evidence="3" id="KW-1185">Reference proteome</keyword>
<dbReference type="AlphaFoldDB" id="A0A1R0H4J0"/>
<organism evidence="2 3">
    <name type="scientific">Smittium mucronatum</name>
    <dbReference type="NCBI Taxonomy" id="133383"/>
    <lineage>
        <taxon>Eukaryota</taxon>
        <taxon>Fungi</taxon>
        <taxon>Fungi incertae sedis</taxon>
        <taxon>Zoopagomycota</taxon>
        <taxon>Kickxellomycotina</taxon>
        <taxon>Harpellomycetes</taxon>
        <taxon>Harpellales</taxon>
        <taxon>Legeriomycetaceae</taxon>
        <taxon>Smittium</taxon>
    </lineage>
</organism>
<dbReference type="STRING" id="133383.A0A1R0H4J0"/>
<sequence length="207" mass="23308">MEFEPAFNRYDSGDESDSSSTQTPNTVEIPRFVAKLLPNIKIGTLNFLINFQAHKSHPSIDDSTWKLIGSVFSPNHAKLSSENSQFSSVTNIFMPADRIDEKDHFSPAYLVVNPEIDQTVQYEYVLACFRLLQPTNVVIMNPETDVPDFEELYKRGFYSTVVAQSALTVGIVACISNYCTLRNIPFITTTPPQKSLTSHQITESLYI</sequence>
<feature type="region of interest" description="Disordered" evidence="1">
    <location>
        <begin position="1"/>
        <end position="24"/>
    </location>
</feature>
<comment type="caution">
    <text evidence="2">The sequence shown here is derived from an EMBL/GenBank/DDBJ whole genome shotgun (WGS) entry which is preliminary data.</text>
</comment>
<reference evidence="2 3" key="1">
    <citation type="journal article" date="2016" name="Mol. Biol. Evol.">
        <title>Genome-Wide Survey of Gut Fungi (Harpellales) Reveals the First Horizontally Transferred Ubiquitin Gene from a Mosquito Host.</title>
        <authorList>
            <person name="Wang Y."/>
            <person name="White M.M."/>
            <person name="Kvist S."/>
            <person name="Moncalvo J.M."/>
        </authorList>
    </citation>
    <scope>NUCLEOTIDE SEQUENCE [LARGE SCALE GENOMIC DNA]</scope>
    <source>
        <strain evidence="2 3">ALG-7-W6</strain>
    </source>
</reference>
<proteinExistence type="predicted"/>
<evidence type="ECO:0000256" key="1">
    <source>
        <dbReference type="SAM" id="MobiDB-lite"/>
    </source>
</evidence>
<gene>
    <name evidence="2" type="ORF">AYI68_g1778</name>
</gene>
<evidence type="ECO:0000313" key="2">
    <source>
        <dbReference type="EMBL" id="OLY84065.1"/>
    </source>
</evidence>
<protein>
    <submittedName>
        <fullName evidence="2">Uncharacterized protein</fullName>
    </submittedName>
</protein>